<keyword evidence="1" id="KW-0436">Ligase</keyword>
<dbReference type="Pfam" id="PF13563">
    <property type="entry name" value="2_5_RNA_ligase2"/>
    <property type="match status" value="1"/>
</dbReference>
<dbReference type="RefSeq" id="WP_191763692.1">
    <property type="nucleotide sequence ID" value="NZ_JACSPM010000001.1"/>
</dbReference>
<dbReference type="EMBL" id="JACSPM010000001">
    <property type="protein sequence ID" value="MBD8022328.1"/>
    <property type="molecule type" value="Genomic_DNA"/>
</dbReference>
<reference evidence="1 2" key="1">
    <citation type="submission" date="2020-08" db="EMBL/GenBank/DDBJ databases">
        <title>A Genomic Blueprint of the Chicken Gut Microbiome.</title>
        <authorList>
            <person name="Gilroy R."/>
            <person name="Ravi A."/>
            <person name="Getino M."/>
            <person name="Pursley I."/>
            <person name="Horton D.L."/>
            <person name="Alikhan N.-F."/>
            <person name="Baker D."/>
            <person name="Gharbi K."/>
            <person name="Hall N."/>
            <person name="Watson M."/>
            <person name="Adriaenssens E.M."/>
            <person name="Foster-Nyarko E."/>
            <person name="Jarju S."/>
            <person name="Secka A."/>
            <person name="Antonio M."/>
            <person name="Oren A."/>
            <person name="Chaudhuri R."/>
            <person name="La Ragione R.M."/>
            <person name="Hildebrand F."/>
            <person name="Pallen M.J."/>
        </authorList>
    </citation>
    <scope>NUCLEOTIDE SEQUENCE [LARGE SCALE GENOMIC DNA]</scope>
    <source>
        <strain evidence="1 2">Sa1CUA4</strain>
    </source>
</reference>
<name>A0ABR8WZ35_9MICO</name>
<evidence type="ECO:0000313" key="1">
    <source>
        <dbReference type="EMBL" id="MBD8022328.1"/>
    </source>
</evidence>
<dbReference type="GO" id="GO:0016874">
    <property type="term" value="F:ligase activity"/>
    <property type="evidence" value="ECO:0007669"/>
    <property type="project" value="UniProtKB-KW"/>
</dbReference>
<proteinExistence type="predicted"/>
<organism evidence="1 2">
    <name type="scientific">Microbacterium gallinarum</name>
    <dbReference type="NCBI Taxonomy" id="2762209"/>
    <lineage>
        <taxon>Bacteria</taxon>
        <taxon>Bacillati</taxon>
        <taxon>Actinomycetota</taxon>
        <taxon>Actinomycetes</taxon>
        <taxon>Micrococcales</taxon>
        <taxon>Microbacteriaceae</taxon>
        <taxon>Microbacterium</taxon>
    </lineage>
</organism>
<dbReference type="Gene3D" id="3.90.1140.10">
    <property type="entry name" value="Cyclic phosphodiesterase"/>
    <property type="match status" value="1"/>
</dbReference>
<comment type="caution">
    <text evidence="1">The sequence shown here is derived from an EMBL/GenBank/DDBJ whole genome shotgun (WGS) entry which is preliminary data.</text>
</comment>
<gene>
    <name evidence="1" type="ORF">H9622_01825</name>
</gene>
<protein>
    <submittedName>
        <fullName evidence="1">2'-5' RNA ligase family protein</fullName>
    </submittedName>
</protein>
<evidence type="ECO:0000313" key="2">
    <source>
        <dbReference type="Proteomes" id="UP000602532"/>
    </source>
</evidence>
<sequence>MFSVELVPDAAIEAAVRDDWARLERAELPNSGRNPSPSNRPHITLAVRDELVAGVVRGAEERLPLPLELSGILLFPRRRGVVVARHVVVSGALLALHREIADRLGAPPPRYANTSVGRWTPHVTLARSVPSADVASVLATIEAGHVVGEAVGLRVWDAAARTITTLR</sequence>
<dbReference type="InterPro" id="IPR009097">
    <property type="entry name" value="Cyclic_Pdiesterase"/>
</dbReference>
<accession>A0ABR8WZ35</accession>
<dbReference type="SUPFAM" id="SSF55144">
    <property type="entry name" value="LigT-like"/>
    <property type="match status" value="1"/>
</dbReference>
<dbReference type="Proteomes" id="UP000602532">
    <property type="component" value="Unassembled WGS sequence"/>
</dbReference>
<keyword evidence="2" id="KW-1185">Reference proteome</keyword>